<keyword evidence="1" id="KW-0732">Signal</keyword>
<reference evidence="2 3" key="1">
    <citation type="submission" date="2019-07" db="EMBL/GenBank/DDBJ databases">
        <title>The First High-Quality Draft Genome Sequence of the Causal Agent of the Current Panama Disease Epidemic.</title>
        <authorList>
            <person name="Warmington R.J."/>
            <person name="Kay W."/>
            <person name="Jeffries A."/>
            <person name="Bebber D."/>
            <person name="Moore K."/>
            <person name="Studholme D.J."/>
        </authorList>
    </citation>
    <scope>NUCLEOTIDE SEQUENCE [LARGE SCALE GENOMIC DNA]</scope>
    <source>
        <strain evidence="2 3">TR4</strain>
    </source>
</reference>
<sequence>MPSPPLMVVMCIIIINSCTIHIFTAEASTVYIAQESGQTRPQDCAQLSLRCKRS</sequence>
<dbReference type="EMBL" id="VMNF01000004">
    <property type="protein sequence ID" value="TXC10654.1"/>
    <property type="molecule type" value="Genomic_DNA"/>
</dbReference>
<evidence type="ECO:0000256" key="1">
    <source>
        <dbReference type="SAM" id="SignalP"/>
    </source>
</evidence>
<evidence type="ECO:0000313" key="3">
    <source>
        <dbReference type="Proteomes" id="UP000321331"/>
    </source>
</evidence>
<accession>A0A5C6TK60</accession>
<dbReference type="Proteomes" id="UP000321331">
    <property type="component" value="Unassembled WGS sequence"/>
</dbReference>
<feature type="signal peptide" evidence="1">
    <location>
        <begin position="1"/>
        <end position="19"/>
    </location>
</feature>
<protein>
    <submittedName>
        <fullName evidence="2">Uncharacterized protein</fullName>
    </submittedName>
</protein>
<evidence type="ECO:0000313" key="2">
    <source>
        <dbReference type="EMBL" id="TXC10654.1"/>
    </source>
</evidence>
<organism evidence="2 3">
    <name type="scientific">Fusarium oxysporum f. sp. cubense</name>
    <dbReference type="NCBI Taxonomy" id="61366"/>
    <lineage>
        <taxon>Eukaryota</taxon>
        <taxon>Fungi</taxon>
        <taxon>Dikarya</taxon>
        <taxon>Ascomycota</taxon>
        <taxon>Pezizomycotina</taxon>
        <taxon>Sordariomycetes</taxon>
        <taxon>Hypocreomycetidae</taxon>
        <taxon>Hypocreales</taxon>
        <taxon>Nectriaceae</taxon>
        <taxon>Fusarium</taxon>
        <taxon>Fusarium oxysporum species complex</taxon>
    </lineage>
</organism>
<comment type="caution">
    <text evidence="2">The sequence shown here is derived from an EMBL/GenBank/DDBJ whole genome shotgun (WGS) entry which is preliminary data.</text>
</comment>
<name>A0A5C6TK60_FUSOC</name>
<dbReference type="AlphaFoldDB" id="A0A5C6TK60"/>
<feature type="chain" id="PRO_5022765633" evidence="1">
    <location>
        <begin position="20"/>
        <end position="54"/>
    </location>
</feature>
<gene>
    <name evidence="2" type="ORF">FocTR4_00005800</name>
</gene>
<proteinExistence type="predicted"/>